<proteinExistence type="predicted"/>
<gene>
    <name evidence="1" type="ORF">CJD38_05935</name>
</gene>
<dbReference type="Proteomes" id="UP000244248">
    <property type="component" value="Unassembled WGS sequence"/>
</dbReference>
<protein>
    <submittedName>
        <fullName evidence="1">Uncharacterized protein</fullName>
    </submittedName>
</protein>
<dbReference type="EMBL" id="QANS01000002">
    <property type="protein sequence ID" value="PTU32198.1"/>
    <property type="molecule type" value="Genomic_DNA"/>
</dbReference>
<name>A0A2T5MI06_9GAMM</name>
<evidence type="ECO:0000313" key="1">
    <source>
        <dbReference type="EMBL" id="PTU32198.1"/>
    </source>
</evidence>
<keyword evidence="2" id="KW-1185">Reference proteome</keyword>
<reference evidence="1 2" key="1">
    <citation type="submission" date="2018-04" db="EMBL/GenBank/DDBJ databases">
        <title>Novel species isolated from glacier.</title>
        <authorList>
            <person name="Liu Q."/>
            <person name="Xin Y.-H."/>
        </authorList>
    </citation>
    <scope>NUCLEOTIDE SEQUENCE [LARGE SCALE GENOMIC DNA]</scope>
    <source>
        <strain evidence="1 2">GT1R17</strain>
    </source>
</reference>
<sequence>MIEQARALMAFRHISNKSAGGPNKTIKTWVTTTKMSNVIQEPLAADMIATGRAHIKPAMTNTCKREKNEGLLMRSNYTWT</sequence>
<dbReference type="AlphaFoldDB" id="A0A2T5MI06"/>
<evidence type="ECO:0000313" key="2">
    <source>
        <dbReference type="Proteomes" id="UP000244248"/>
    </source>
</evidence>
<organism evidence="1 2">
    <name type="scientific">Stenotrophobium rhamnosiphilum</name>
    <dbReference type="NCBI Taxonomy" id="2029166"/>
    <lineage>
        <taxon>Bacteria</taxon>
        <taxon>Pseudomonadati</taxon>
        <taxon>Pseudomonadota</taxon>
        <taxon>Gammaproteobacteria</taxon>
        <taxon>Nevskiales</taxon>
        <taxon>Nevskiaceae</taxon>
        <taxon>Stenotrophobium</taxon>
    </lineage>
</organism>
<comment type="caution">
    <text evidence="1">The sequence shown here is derived from an EMBL/GenBank/DDBJ whole genome shotgun (WGS) entry which is preliminary data.</text>
</comment>
<accession>A0A2T5MI06</accession>